<protein>
    <recommendedName>
        <fullName evidence="3">NADH-ubiquinone oxidoreductase chain 1</fullName>
    </recommendedName>
    <alternativeName>
        <fullName evidence="8">NADH dehydrogenase subunit 1</fullName>
    </alternativeName>
</protein>
<dbReference type="Pfam" id="PF00146">
    <property type="entry name" value="NADHdh"/>
    <property type="match status" value="1"/>
</dbReference>
<evidence type="ECO:0000256" key="3">
    <source>
        <dbReference type="ARBA" id="ARBA00021009"/>
    </source>
</evidence>
<keyword evidence="6 10" id="KW-1133">Transmembrane helix</keyword>
<evidence type="ECO:0000256" key="10">
    <source>
        <dbReference type="SAM" id="Phobius"/>
    </source>
</evidence>
<evidence type="ECO:0000256" key="8">
    <source>
        <dbReference type="ARBA" id="ARBA00031024"/>
    </source>
</evidence>
<evidence type="ECO:0000313" key="12">
    <source>
        <dbReference type="Proteomes" id="UP000092460"/>
    </source>
</evidence>
<evidence type="ECO:0000256" key="2">
    <source>
        <dbReference type="ARBA" id="ARBA00010535"/>
    </source>
</evidence>
<dbReference type="PANTHER" id="PTHR11432">
    <property type="entry name" value="NADH DEHYDROGENASE SUBUNIT 1"/>
    <property type="match status" value="1"/>
</dbReference>
<dbReference type="PANTHER" id="PTHR11432:SF3">
    <property type="entry name" value="NADH-UBIQUINONE OXIDOREDUCTASE CHAIN 1"/>
    <property type="match status" value="1"/>
</dbReference>
<dbReference type="GO" id="GO:0003954">
    <property type="term" value="F:NADH dehydrogenase activity"/>
    <property type="evidence" value="ECO:0007669"/>
    <property type="project" value="TreeGrafter"/>
</dbReference>
<evidence type="ECO:0000256" key="4">
    <source>
        <dbReference type="ARBA" id="ARBA00022448"/>
    </source>
</evidence>
<dbReference type="AlphaFoldDB" id="A0A1B0AL27"/>
<accession>A0A1B0AL27</accession>
<dbReference type="EnsemblMetazoa" id="GPPI000524-RA">
    <property type="protein sequence ID" value="GPPI000524-PA"/>
    <property type="gene ID" value="GPPI000524"/>
</dbReference>
<proteinExistence type="inferred from homology"/>
<evidence type="ECO:0000256" key="6">
    <source>
        <dbReference type="ARBA" id="ARBA00022989"/>
    </source>
</evidence>
<dbReference type="EMBL" id="JXJN01029730">
    <property type="status" value="NOT_ANNOTATED_CDS"/>
    <property type="molecule type" value="Genomic_DNA"/>
</dbReference>
<feature type="transmembrane region" description="Helical" evidence="10">
    <location>
        <begin position="32"/>
        <end position="53"/>
    </location>
</feature>
<organism evidence="11 12">
    <name type="scientific">Glossina palpalis gambiensis</name>
    <dbReference type="NCBI Taxonomy" id="67801"/>
    <lineage>
        <taxon>Eukaryota</taxon>
        <taxon>Metazoa</taxon>
        <taxon>Ecdysozoa</taxon>
        <taxon>Arthropoda</taxon>
        <taxon>Hexapoda</taxon>
        <taxon>Insecta</taxon>
        <taxon>Pterygota</taxon>
        <taxon>Neoptera</taxon>
        <taxon>Endopterygota</taxon>
        <taxon>Diptera</taxon>
        <taxon>Brachycera</taxon>
        <taxon>Muscomorpha</taxon>
        <taxon>Hippoboscoidea</taxon>
        <taxon>Glossinidae</taxon>
        <taxon>Glossina</taxon>
    </lineage>
</organism>
<comment type="subcellular location">
    <subcellularLocation>
        <location evidence="1">Membrane</location>
        <topology evidence="1">Multi-pass membrane protein</topology>
    </subcellularLocation>
    <subcellularLocation>
        <location evidence="9">Mitochondrion inner membrane</location>
        <topology evidence="9">Multi-pass membrane protein</topology>
    </subcellularLocation>
</comment>
<dbReference type="InterPro" id="IPR001694">
    <property type="entry name" value="NADH_UbQ_OxRdtase_su1/FPO"/>
</dbReference>
<evidence type="ECO:0000256" key="9">
    <source>
        <dbReference type="RuleBase" id="RU000471"/>
    </source>
</evidence>
<dbReference type="VEuPathDB" id="VectorBase:GPPI000524"/>
<evidence type="ECO:0000256" key="5">
    <source>
        <dbReference type="ARBA" id="ARBA00022692"/>
    </source>
</evidence>
<keyword evidence="5 9" id="KW-0812">Transmembrane</keyword>
<keyword evidence="7 10" id="KW-0472">Membrane</keyword>
<name>A0A1B0AL27_9MUSC</name>
<reference evidence="12" key="1">
    <citation type="submission" date="2015-01" db="EMBL/GenBank/DDBJ databases">
        <authorList>
            <person name="Aksoy S."/>
            <person name="Warren W."/>
            <person name="Wilson R.K."/>
        </authorList>
    </citation>
    <scope>NUCLEOTIDE SEQUENCE [LARGE SCALE GENOMIC DNA]</scope>
    <source>
        <strain evidence="12">IAEA</strain>
    </source>
</reference>
<reference evidence="11" key="2">
    <citation type="submission" date="2020-05" db="UniProtKB">
        <authorList>
            <consortium name="EnsemblMetazoa"/>
        </authorList>
    </citation>
    <scope>IDENTIFICATION</scope>
    <source>
        <strain evidence="11">IAEA</strain>
    </source>
</reference>
<dbReference type="Proteomes" id="UP000092460">
    <property type="component" value="Unassembled WGS sequence"/>
</dbReference>
<keyword evidence="9" id="KW-0520">NAD</keyword>
<evidence type="ECO:0000256" key="1">
    <source>
        <dbReference type="ARBA" id="ARBA00004141"/>
    </source>
</evidence>
<dbReference type="GO" id="GO:0005743">
    <property type="term" value="C:mitochondrial inner membrane"/>
    <property type="evidence" value="ECO:0007669"/>
    <property type="project" value="UniProtKB-SubCell"/>
</dbReference>
<dbReference type="GO" id="GO:0009060">
    <property type="term" value="P:aerobic respiration"/>
    <property type="evidence" value="ECO:0007669"/>
    <property type="project" value="TreeGrafter"/>
</dbReference>
<keyword evidence="4" id="KW-0813">Transport</keyword>
<comment type="similarity">
    <text evidence="2 9">Belongs to the complex I subunit 1 family.</text>
</comment>
<evidence type="ECO:0000313" key="11">
    <source>
        <dbReference type="EnsemblMetazoa" id="GPPI000524-PA"/>
    </source>
</evidence>
<keyword evidence="12" id="KW-1185">Reference proteome</keyword>
<evidence type="ECO:0000256" key="7">
    <source>
        <dbReference type="ARBA" id="ARBA00023136"/>
    </source>
</evidence>
<sequence length="73" mass="8447">VLLAETSQALFDLAAEESELVSGFNVEYRREGFALIVLAEYVTILFVRMLSVIDEYHKREMINFQIIGKYLMV</sequence>
<dbReference type="STRING" id="67801.A0A1B0AL27"/>